<dbReference type="SUPFAM" id="SSF109604">
    <property type="entry name" value="HD-domain/PDEase-like"/>
    <property type="match status" value="1"/>
</dbReference>
<reference evidence="3 4" key="1">
    <citation type="submission" date="2020-08" db="EMBL/GenBank/DDBJ databases">
        <title>Genome public.</title>
        <authorList>
            <person name="Liu C."/>
            <person name="Sun Q."/>
        </authorList>
    </citation>
    <scope>NUCLEOTIDE SEQUENCE [LARGE SCALE GENOMIC DNA]</scope>
    <source>
        <strain evidence="3 4">NSJ-56</strain>
    </source>
</reference>
<dbReference type="Pfam" id="PF01966">
    <property type="entry name" value="HD"/>
    <property type="match status" value="1"/>
</dbReference>
<feature type="transmembrane region" description="Helical" evidence="1">
    <location>
        <begin position="21"/>
        <end position="42"/>
    </location>
</feature>
<evidence type="ECO:0000259" key="2">
    <source>
        <dbReference type="SMART" id="SM00471"/>
    </source>
</evidence>
<keyword evidence="1" id="KW-0812">Transmembrane</keyword>
<dbReference type="InterPro" id="IPR011624">
    <property type="entry name" value="Metal-dep_PHydrolase_7TM_extra"/>
</dbReference>
<dbReference type="PANTHER" id="PTHR36442">
    <property type="entry name" value="CYCLIC-DI-AMP PHOSPHODIESTERASE PGPH"/>
    <property type="match status" value="1"/>
</dbReference>
<dbReference type="InterPro" id="IPR052722">
    <property type="entry name" value="PgpH_phosphodiesterase"/>
</dbReference>
<gene>
    <name evidence="3" type="ORF">H8S64_21330</name>
</gene>
<accession>A0ABR7D6S2</accession>
<dbReference type="PANTHER" id="PTHR36442:SF1">
    <property type="entry name" value="CYCLIC-DI-AMP PHOSPHODIESTERASE PGPH"/>
    <property type="match status" value="1"/>
</dbReference>
<dbReference type="InterPro" id="IPR006674">
    <property type="entry name" value="HD_domain"/>
</dbReference>
<dbReference type="InterPro" id="IPR011621">
    <property type="entry name" value="Metal-dep_PHydrolase_7TM_intra"/>
</dbReference>
<dbReference type="InterPro" id="IPR006675">
    <property type="entry name" value="HDIG_dom"/>
</dbReference>
<evidence type="ECO:0000313" key="4">
    <source>
        <dbReference type="Proteomes" id="UP000646484"/>
    </source>
</evidence>
<protein>
    <submittedName>
        <fullName evidence="3">HDIG domain-containing protein</fullName>
    </submittedName>
</protein>
<dbReference type="EMBL" id="JACOOH010000013">
    <property type="protein sequence ID" value="MBC5623638.1"/>
    <property type="molecule type" value="Genomic_DNA"/>
</dbReference>
<name>A0ABR7D6S2_9BACT</name>
<dbReference type="Pfam" id="PF07697">
    <property type="entry name" value="7TMR-HDED"/>
    <property type="match status" value="1"/>
</dbReference>
<dbReference type="NCBIfam" id="TIGR00277">
    <property type="entry name" value="HDIG"/>
    <property type="match status" value="1"/>
</dbReference>
<proteinExistence type="predicted"/>
<dbReference type="Proteomes" id="UP000646484">
    <property type="component" value="Unassembled WGS sequence"/>
</dbReference>
<evidence type="ECO:0000313" key="3">
    <source>
        <dbReference type="EMBL" id="MBC5623638.1"/>
    </source>
</evidence>
<keyword evidence="1" id="KW-1133">Transmembrane helix</keyword>
<feature type="transmembrane region" description="Helical" evidence="1">
    <location>
        <begin position="308"/>
        <end position="326"/>
    </location>
</feature>
<evidence type="ECO:0000256" key="1">
    <source>
        <dbReference type="SAM" id="Phobius"/>
    </source>
</evidence>
<dbReference type="SMART" id="SM00471">
    <property type="entry name" value="HDc"/>
    <property type="match status" value="1"/>
</dbReference>
<feature type="transmembrane region" description="Helical" evidence="1">
    <location>
        <begin position="277"/>
        <end position="296"/>
    </location>
</feature>
<dbReference type="Pfam" id="PF07698">
    <property type="entry name" value="7TM-7TMR_HD"/>
    <property type="match status" value="1"/>
</dbReference>
<feature type="transmembrane region" description="Helical" evidence="1">
    <location>
        <begin position="399"/>
        <end position="419"/>
    </location>
</feature>
<dbReference type="CDD" id="cd00077">
    <property type="entry name" value="HDc"/>
    <property type="match status" value="1"/>
</dbReference>
<feature type="domain" description="HD/PDEase" evidence="2">
    <location>
        <begin position="481"/>
        <end position="638"/>
    </location>
</feature>
<organism evidence="3 4">
    <name type="scientific">Butyricimonas hominis</name>
    <dbReference type="NCBI Taxonomy" id="2763032"/>
    <lineage>
        <taxon>Bacteria</taxon>
        <taxon>Pseudomonadati</taxon>
        <taxon>Bacteroidota</taxon>
        <taxon>Bacteroidia</taxon>
        <taxon>Bacteroidales</taxon>
        <taxon>Odoribacteraceae</taxon>
        <taxon>Butyricimonas</taxon>
    </lineage>
</organism>
<feature type="transmembrane region" description="Helical" evidence="1">
    <location>
        <begin position="332"/>
        <end position="348"/>
    </location>
</feature>
<keyword evidence="1" id="KW-0472">Membrane</keyword>
<comment type="caution">
    <text evidence="3">The sequence shown here is derived from an EMBL/GenBank/DDBJ whole genome shotgun (WGS) entry which is preliminary data.</text>
</comment>
<sequence length="696" mass="79320">MNKDNSIKSNMLSNKNRKHRTIQHVFKISTIIIICGIIVLLLPKIEGFKYSYQKGMPWKYETLIAPIDFPLHKSSEEITAEIEKIREEQPPILNYTEASSDVQINKFAEKLGEYKTLFNGNDINKIVTKLREIYSRGILLMPEKFNTDKIKNILVVKDGIAQEEKFSNVYTLKQAYETLVEYVQSLHLAKTTEEKILSMGLNNYINPNLEYDLTKTGLAVETSMKNITPTQGMINKGDIIISRNDLVTPETYKVLESFRIEHEQSLGSTVDRIRITAAQTILTLIAILSFSMFLYISRKRLFYNTKDFFFLYSMFLLTIAVGSISYFQNINILAIPVLFFPLIVNILFGTRPALYLLLGTTMLISYYAPNNYMYFFMQIAAGIVAMFSLSHLQRRSQLFIALALIFLTYVLVYGAFTLIQEGSFAPKHLFAILLLLINTVLLSLIYPALYLVEKLFGYTSEISLLEFSNPNHPALRNLTKKAPGTFQHSLMVANLAEEAIYHIGGSPLLARTGALYHDIGKSYNPIMFIENQTGGLNPHSNLDFDESAQLIIAHVTQGLELANKYKLPEAIKNFIRTHHGKSKVKYFYYSFKNKYPDKEIDEALFTYPGPDPVKKECAVVMMADAVEAASRALEVKDEENLTNLVNNIIDGMLQEGRFANADLTFRDISTVKRVFTEMLINVYHARIAYPKLEKKS</sequence>
<feature type="transmembrane region" description="Helical" evidence="1">
    <location>
        <begin position="431"/>
        <end position="452"/>
    </location>
</feature>
<feature type="transmembrane region" description="Helical" evidence="1">
    <location>
        <begin position="353"/>
        <end position="369"/>
    </location>
</feature>
<keyword evidence="4" id="KW-1185">Reference proteome</keyword>
<dbReference type="InterPro" id="IPR003607">
    <property type="entry name" value="HD/PDEase_dom"/>
</dbReference>
<dbReference type="Gene3D" id="1.10.3210.10">
    <property type="entry name" value="Hypothetical protein af1432"/>
    <property type="match status" value="1"/>
</dbReference>
<feature type="transmembrane region" description="Helical" evidence="1">
    <location>
        <begin position="375"/>
        <end position="392"/>
    </location>
</feature>